<dbReference type="InterPro" id="IPR050484">
    <property type="entry name" value="Transf_Hexapept/Carb_Anhydrase"/>
</dbReference>
<dbReference type="SUPFAM" id="SSF51161">
    <property type="entry name" value="Trimeric LpxA-like enzymes"/>
    <property type="match status" value="1"/>
</dbReference>
<dbReference type="InterPro" id="IPR011004">
    <property type="entry name" value="Trimer_LpxA-like_sf"/>
</dbReference>
<comment type="caution">
    <text evidence="1">The sequence shown here is derived from an EMBL/GenBank/DDBJ whole genome shotgun (WGS) entry which is preliminary data.</text>
</comment>
<dbReference type="AlphaFoldDB" id="A0A938WPI2"/>
<dbReference type="Pfam" id="PF00132">
    <property type="entry name" value="Hexapep"/>
    <property type="match status" value="1"/>
</dbReference>
<keyword evidence="2" id="KW-1185">Reference proteome</keyword>
<protein>
    <submittedName>
        <fullName evidence="1">Gamma carbonic anhydrase family protein</fullName>
    </submittedName>
</protein>
<dbReference type="PANTHER" id="PTHR13061:SF29">
    <property type="entry name" value="GAMMA CARBONIC ANHYDRASE-LIKE 1, MITOCHONDRIAL-RELATED"/>
    <property type="match status" value="1"/>
</dbReference>
<name>A0A938WPI2_9BACT</name>
<proteinExistence type="predicted"/>
<dbReference type="Proteomes" id="UP000764045">
    <property type="component" value="Unassembled WGS sequence"/>
</dbReference>
<dbReference type="EMBL" id="JACJJL010000025">
    <property type="protein sequence ID" value="MBM6662638.1"/>
    <property type="molecule type" value="Genomic_DNA"/>
</dbReference>
<dbReference type="InterPro" id="IPR047324">
    <property type="entry name" value="LbH_gamma_CA-like"/>
</dbReference>
<gene>
    <name evidence="1" type="ORF">H6B30_12890</name>
</gene>
<dbReference type="PANTHER" id="PTHR13061">
    <property type="entry name" value="DYNACTIN SUBUNIT P25"/>
    <property type="match status" value="1"/>
</dbReference>
<dbReference type="Gene3D" id="2.160.10.10">
    <property type="entry name" value="Hexapeptide repeat proteins"/>
    <property type="match status" value="1"/>
</dbReference>
<reference evidence="1 2" key="1">
    <citation type="journal article" date="2021" name="Sci. Rep.">
        <title>The distribution of antibiotic resistance genes in chicken gut microbiota commensals.</title>
        <authorList>
            <person name="Juricova H."/>
            <person name="Matiasovicova J."/>
            <person name="Kubasova T."/>
            <person name="Cejkova D."/>
            <person name="Rychlik I."/>
        </authorList>
    </citation>
    <scope>NUCLEOTIDE SEQUENCE [LARGE SCALE GENOMIC DNA]</scope>
    <source>
        <strain evidence="1 2">An819</strain>
    </source>
</reference>
<evidence type="ECO:0000313" key="1">
    <source>
        <dbReference type="EMBL" id="MBM6662638.1"/>
    </source>
</evidence>
<dbReference type="InterPro" id="IPR001451">
    <property type="entry name" value="Hexapep"/>
</dbReference>
<dbReference type="RefSeq" id="WP_205111247.1">
    <property type="nucleotide sequence ID" value="NZ_CAWUJD010000001.1"/>
</dbReference>
<accession>A0A938WPI2</accession>
<organism evidence="1 2">
    <name type="scientific">Marseilla massiliensis</name>
    <dbReference type="NCBI Taxonomy" id="1841864"/>
    <lineage>
        <taxon>Bacteria</taxon>
        <taxon>Pseudomonadati</taxon>
        <taxon>Bacteroidota</taxon>
        <taxon>Bacteroidia</taxon>
        <taxon>Bacteroidales</taxon>
        <taxon>Prevotellaceae</taxon>
        <taxon>Marseilla</taxon>
    </lineage>
</organism>
<sequence length="172" mass="18257">MALIKPINGLTPHWGKDCYFSENATIVGEVTMGDECSIWFNAVVRGDVAPITIGHRTNVQDGACIHVTNTTGPTVIGNDVTIGHNATVHACTINDGALIGMGATLLDGCEVGRGAVVAAGALVLQGTKIGDHELWGGVPAKFIKMAREGQAESFAQHYVEYSRWYRPVTPQP</sequence>
<dbReference type="CDD" id="cd04645">
    <property type="entry name" value="LbH_gamma_CA_like"/>
    <property type="match status" value="1"/>
</dbReference>
<evidence type="ECO:0000313" key="2">
    <source>
        <dbReference type="Proteomes" id="UP000764045"/>
    </source>
</evidence>